<proteinExistence type="predicted"/>
<evidence type="ECO:0000256" key="1">
    <source>
        <dbReference type="ARBA" id="ARBA00022441"/>
    </source>
</evidence>
<dbReference type="InterPro" id="IPR006652">
    <property type="entry name" value="Kelch_1"/>
</dbReference>
<dbReference type="SMART" id="SM00612">
    <property type="entry name" value="Kelch"/>
    <property type="match status" value="2"/>
</dbReference>
<dbReference type="PANTHER" id="PTHR46344:SF27">
    <property type="entry name" value="KELCH REPEAT SUPERFAMILY PROTEIN"/>
    <property type="match status" value="1"/>
</dbReference>
<feature type="compositionally biased region" description="Polar residues" evidence="3">
    <location>
        <begin position="22"/>
        <end position="35"/>
    </location>
</feature>
<reference evidence="4" key="1">
    <citation type="submission" date="2020-07" db="EMBL/GenBank/DDBJ databases">
        <title>Multicomponent nature underlies the extraordinary mechanical properties of spider dragline silk.</title>
        <authorList>
            <person name="Kono N."/>
            <person name="Nakamura H."/>
            <person name="Mori M."/>
            <person name="Yoshida Y."/>
            <person name="Ohtoshi R."/>
            <person name="Malay A.D."/>
            <person name="Moran D.A.P."/>
            <person name="Tomita M."/>
            <person name="Numata K."/>
            <person name="Arakawa K."/>
        </authorList>
    </citation>
    <scope>NUCLEOTIDE SEQUENCE</scope>
</reference>
<dbReference type="EMBL" id="BMAO01015547">
    <property type="protein sequence ID" value="GFR02394.1"/>
    <property type="molecule type" value="Genomic_DNA"/>
</dbReference>
<evidence type="ECO:0000256" key="2">
    <source>
        <dbReference type="ARBA" id="ARBA00022737"/>
    </source>
</evidence>
<accession>A0A8X6LCU3</accession>
<keyword evidence="1" id="KW-0880">Kelch repeat</keyword>
<dbReference type="AlphaFoldDB" id="A0A8X6LCU3"/>
<name>A0A8X6LCU3_TRICU</name>
<organism evidence="4 5">
    <name type="scientific">Trichonephila clavata</name>
    <name type="common">Joro spider</name>
    <name type="synonym">Nephila clavata</name>
    <dbReference type="NCBI Taxonomy" id="2740835"/>
    <lineage>
        <taxon>Eukaryota</taxon>
        <taxon>Metazoa</taxon>
        <taxon>Ecdysozoa</taxon>
        <taxon>Arthropoda</taxon>
        <taxon>Chelicerata</taxon>
        <taxon>Arachnida</taxon>
        <taxon>Araneae</taxon>
        <taxon>Araneomorphae</taxon>
        <taxon>Entelegynae</taxon>
        <taxon>Araneoidea</taxon>
        <taxon>Nephilidae</taxon>
        <taxon>Trichonephila</taxon>
    </lineage>
</organism>
<dbReference type="InterPro" id="IPR015915">
    <property type="entry name" value="Kelch-typ_b-propeller"/>
</dbReference>
<gene>
    <name evidence="4" type="primary">SCRB_0</name>
    <name evidence="4" type="ORF">TNCT_34781</name>
</gene>
<dbReference type="Proteomes" id="UP000887116">
    <property type="component" value="Unassembled WGS sequence"/>
</dbReference>
<dbReference type="SUPFAM" id="SSF117281">
    <property type="entry name" value="Kelch motif"/>
    <property type="match status" value="1"/>
</dbReference>
<evidence type="ECO:0000313" key="4">
    <source>
        <dbReference type="EMBL" id="GFR02394.1"/>
    </source>
</evidence>
<dbReference type="OrthoDB" id="6422392at2759"/>
<dbReference type="Gene3D" id="2.120.10.80">
    <property type="entry name" value="Kelch-type beta propeller"/>
    <property type="match status" value="1"/>
</dbReference>
<protein>
    <submittedName>
        <fullName evidence="4">Beta-scruin</fullName>
    </submittedName>
</protein>
<feature type="region of interest" description="Disordered" evidence="3">
    <location>
        <begin position="22"/>
        <end position="41"/>
    </location>
</feature>
<keyword evidence="5" id="KW-1185">Reference proteome</keyword>
<evidence type="ECO:0000313" key="5">
    <source>
        <dbReference type="Proteomes" id="UP000887116"/>
    </source>
</evidence>
<sequence length="221" mass="24629">MCHVPVTLGTIIQINSSKIFASDESSTPSTGSASDNMAKDALQSERSQTFSKLPKCFDPNLGLVPFLPPLNVTYEAKMNQPWNIAPYFLETLPQSPCSNLNDCILVFGGFNPSKPEDFVLASSIFEFDMESQKWRYYGCMMEPRCYHAVSLMDSFVFVTGGYSPLQRRDGEMLAISSTDRLDVLTTLWKRCSDMKEARASHAMATVGKHLYVFGGRNAFGK</sequence>
<dbReference type="PANTHER" id="PTHR46344">
    <property type="entry name" value="OS02G0202900 PROTEIN"/>
    <property type="match status" value="1"/>
</dbReference>
<evidence type="ECO:0000256" key="3">
    <source>
        <dbReference type="SAM" id="MobiDB-lite"/>
    </source>
</evidence>
<keyword evidence="2" id="KW-0677">Repeat</keyword>
<comment type="caution">
    <text evidence="4">The sequence shown here is derived from an EMBL/GenBank/DDBJ whole genome shotgun (WGS) entry which is preliminary data.</text>
</comment>